<sequence>MLLTSGHVWAFCLRPTRRAGSELAVCTSTPCHASAQLQRQRRRHLHEVFSESHKESHVGKLDELGRARYANASLEKAGAPGVIQGLSWCKTVLLEQEDLDQDDEIRLLDIGSCNNALDSELTTSERHQLFCPGTSALSVKDGSLWHSPLKALTHASCPWCCIIGHRTCSNKLWIQSTDCSSIRACCWWWRIVLGTPGCACRMMASLLNDGSGLPDALCGAWCSVHVSRKNAVLLPDTRNLLRRNMRAEYLIMAWSRQSTYVNTEYQAMHALKCDKDFEPSPRLPTPLRSLLKPTSAKDVPEGIVPSAIHKDVLMDWTPKSGTEITLAPTSRSMEAVIVDSDARDAKVRQRMPVFEKALQTMQRSGSPGLRGAELRAQLEGQRGLPSDPLLDNQSSAGRAISWKPTATPQTCSPSCAAFGGPISSRYVSWLPATAGRAVQEPTSISVKVVRHASWAPAAMPVSGIPQVGTILEAKAQAWAKAFAAASQHSYAAFRTISQSRTTSRRIVGYSVTIRPRPVRTSERKLQV</sequence>
<dbReference type="OrthoDB" id="10662527at2759"/>
<evidence type="ECO:0000313" key="1">
    <source>
        <dbReference type="EMBL" id="CAE7409193.1"/>
    </source>
</evidence>
<name>A0A812QY35_9DINO</name>
<reference evidence="1" key="1">
    <citation type="submission" date="2021-02" db="EMBL/GenBank/DDBJ databases">
        <authorList>
            <person name="Dougan E. K."/>
            <person name="Rhodes N."/>
            <person name="Thang M."/>
            <person name="Chan C."/>
        </authorList>
    </citation>
    <scope>NUCLEOTIDE SEQUENCE</scope>
</reference>
<dbReference type="EMBL" id="CAJNDS010002281">
    <property type="protein sequence ID" value="CAE7409193.1"/>
    <property type="molecule type" value="Genomic_DNA"/>
</dbReference>
<organism evidence="1 2">
    <name type="scientific">Symbiodinium natans</name>
    <dbReference type="NCBI Taxonomy" id="878477"/>
    <lineage>
        <taxon>Eukaryota</taxon>
        <taxon>Sar</taxon>
        <taxon>Alveolata</taxon>
        <taxon>Dinophyceae</taxon>
        <taxon>Suessiales</taxon>
        <taxon>Symbiodiniaceae</taxon>
        <taxon>Symbiodinium</taxon>
    </lineage>
</organism>
<gene>
    <name evidence="1" type="primary">Man1b1</name>
    <name evidence="1" type="ORF">SNAT2548_LOCUS22252</name>
</gene>
<proteinExistence type="predicted"/>
<keyword evidence="2" id="KW-1185">Reference proteome</keyword>
<evidence type="ECO:0000313" key="2">
    <source>
        <dbReference type="Proteomes" id="UP000604046"/>
    </source>
</evidence>
<accession>A0A812QY35</accession>
<protein>
    <submittedName>
        <fullName evidence="1">Man1b1 protein</fullName>
    </submittedName>
</protein>
<dbReference type="Proteomes" id="UP000604046">
    <property type="component" value="Unassembled WGS sequence"/>
</dbReference>
<comment type="caution">
    <text evidence="1">The sequence shown here is derived from an EMBL/GenBank/DDBJ whole genome shotgun (WGS) entry which is preliminary data.</text>
</comment>
<dbReference type="AlphaFoldDB" id="A0A812QY35"/>